<accession>A0A1H0PWJ3</accession>
<evidence type="ECO:0000313" key="2">
    <source>
        <dbReference type="EMBL" id="SDP09035.1"/>
    </source>
</evidence>
<dbReference type="InterPro" id="IPR027417">
    <property type="entry name" value="P-loop_NTPase"/>
</dbReference>
<proteinExistence type="predicted"/>
<keyword evidence="3" id="KW-1185">Reference proteome</keyword>
<dbReference type="GO" id="GO:0005524">
    <property type="term" value="F:ATP binding"/>
    <property type="evidence" value="ECO:0007669"/>
    <property type="project" value="InterPro"/>
</dbReference>
<dbReference type="STRING" id="641025.SAMN05421507_105213"/>
<dbReference type="RefSeq" id="WP_245733580.1">
    <property type="nucleotide sequence ID" value="NZ_FNIX01000005.1"/>
</dbReference>
<evidence type="ECO:0000259" key="1">
    <source>
        <dbReference type="Pfam" id="PF00485"/>
    </source>
</evidence>
<protein>
    <submittedName>
        <fullName evidence="2">Uridine kinase</fullName>
    </submittedName>
</protein>
<dbReference type="SUPFAM" id="SSF52540">
    <property type="entry name" value="P-loop containing nucleoside triphosphate hydrolases"/>
    <property type="match status" value="1"/>
</dbReference>
<dbReference type="Gene3D" id="3.40.50.300">
    <property type="entry name" value="P-loop containing nucleotide triphosphate hydrolases"/>
    <property type="match status" value="1"/>
</dbReference>
<keyword evidence="2" id="KW-0808">Transferase</keyword>
<name>A0A1H0PWJ3_9PSEU</name>
<dbReference type="InterPro" id="IPR006083">
    <property type="entry name" value="PRK/URK"/>
</dbReference>
<reference evidence="3" key="1">
    <citation type="submission" date="2016-10" db="EMBL/GenBank/DDBJ databases">
        <authorList>
            <person name="Varghese N."/>
            <person name="Submissions S."/>
        </authorList>
    </citation>
    <scope>NUCLEOTIDE SEQUENCE [LARGE SCALE GENOMIC DNA]</scope>
    <source>
        <strain evidence="3">CGMCC 4.6609</strain>
    </source>
</reference>
<dbReference type="AlphaFoldDB" id="A0A1H0PWJ3"/>
<dbReference type="GO" id="GO:0016301">
    <property type="term" value="F:kinase activity"/>
    <property type="evidence" value="ECO:0007669"/>
    <property type="project" value="UniProtKB-KW"/>
</dbReference>
<gene>
    <name evidence="2" type="ORF">SAMN05421507_105213</name>
</gene>
<dbReference type="Pfam" id="PF00485">
    <property type="entry name" value="PRK"/>
    <property type="match status" value="1"/>
</dbReference>
<sequence>MPIPRAVLLAGPSGSGKSTLAAHLGWPVLRLDDFYRDGDDPLLPRDEHGRADWDAIGSWNADEALRAIVELSTTGEVEAPVYSIGEDRAVGTQKIVLGDAPAFIAEGLFADLLVAGAREAGVLRDAIVLAPSPPVTFVRRFARDVAEARKPVPTLLRRGLRLMREQPQVVRRCVGAGMRPTTPKKARTELVS</sequence>
<dbReference type="Proteomes" id="UP000199691">
    <property type="component" value="Unassembled WGS sequence"/>
</dbReference>
<dbReference type="EMBL" id="FNIX01000005">
    <property type="protein sequence ID" value="SDP09035.1"/>
    <property type="molecule type" value="Genomic_DNA"/>
</dbReference>
<organism evidence="2 3">
    <name type="scientific">Lentzea jiangxiensis</name>
    <dbReference type="NCBI Taxonomy" id="641025"/>
    <lineage>
        <taxon>Bacteria</taxon>
        <taxon>Bacillati</taxon>
        <taxon>Actinomycetota</taxon>
        <taxon>Actinomycetes</taxon>
        <taxon>Pseudonocardiales</taxon>
        <taxon>Pseudonocardiaceae</taxon>
        <taxon>Lentzea</taxon>
    </lineage>
</organism>
<feature type="domain" description="Phosphoribulokinase/uridine kinase" evidence="1">
    <location>
        <begin position="9"/>
        <end position="147"/>
    </location>
</feature>
<keyword evidence="2" id="KW-0418">Kinase</keyword>
<evidence type="ECO:0000313" key="3">
    <source>
        <dbReference type="Proteomes" id="UP000199691"/>
    </source>
</evidence>